<evidence type="ECO:0000256" key="1">
    <source>
        <dbReference type="ARBA" id="ARBA00004496"/>
    </source>
</evidence>
<evidence type="ECO:0000256" key="8">
    <source>
        <dbReference type="SAM" id="SignalP"/>
    </source>
</evidence>
<comment type="similarity">
    <text evidence="2 7">Belongs to the methyltransferase superfamily. L-isoaspartyl/D-aspartyl protein methyltransferase family.</text>
</comment>
<protein>
    <recommendedName>
        <fullName evidence="7">Protein-L-isoaspartate O-methyltransferase</fullName>
        <ecNumber evidence="7">2.1.1.77</ecNumber>
    </recommendedName>
    <alternativeName>
        <fullName evidence="7">L-isoaspartyl protein carboxyl methyltransferase</fullName>
    </alternativeName>
    <alternativeName>
        <fullName evidence="7">Protein L-isoaspartyl methyltransferase</fullName>
    </alternativeName>
    <alternativeName>
        <fullName evidence="7">Protein-beta-aspartate methyltransferase</fullName>
        <shortName evidence="7">PIMT</shortName>
    </alternativeName>
</protein>
<dbReference type="InterPro" id="IPR000682">
    <property type="entry name" value="PCMT"/>
</dbReference>
<evidence type="ECO:0000256" key="7">
    <source>
        <dbReference type="HAMAP-Rule" id="MF_00090"/>
    </source>
</evidence>
<sequence length="231" mass="26191">MKKAATVLWCSLLFFLHSYAQDTYSEKRKQMVESQLITRGIKDKATLNAMRTVERHQLVPGTQTRYAYEDRPLPIGYGQTISQPYIVAYMTETIRPEAGMKILEIGTGSGYQAAILAEIVDRVYTVEIVDSLGRRAQKKLRDLGYKNIHVKLGDGYFGWEEHAPFDAIIVTAATEYIPPPLMEQLKEDGKMVIPVGAPFTAQYLMLVKKKNGKIKTQKLLPVRFVPFTRSD</sequence>
<keyword evidence="4 7" id="KW-0489">Methyltransferase</keyword>
<dbReference type="InterPro" id="IPR029063">
    <property type="entry name" value="SAM-dependent_MTases_sf"/>
</dbReference>
<keyword evidence="10" id="KW-1185">Reference proteome</keyword>
<dbReference type="NCBIfam" id="NF001453">
    <property type="entry name" value="PRK00312.1"/>
    <property type="match status" value="1"/>
</dbReference>
<feature type="signal peptide" evidence="8">
    <location>
        <begin position="1"/>
        <end position="20"/>
    </location>
</feature>
<proteinExistence type="inferred from homology"/>
<dbReference type="EMBL" id="JACVDC010000034">
    <property type="protein sequence ID" value="MBC9796715.1"/>
    <property type="molecule type" value="Genomic_DNA"/>
</dbReference>
<dbReference type="GO" id="GO:0032259">
    <property type="term" value="P:methylation"/>
    <property type="evidence" value="ECO:0007669"/>
    <property type="project" value="UniProtKB-KW"/>
</dbReference>
<comment type="catalytic activity">
    <reaction evidence="7">
        <text>[protein]-L-isoaspartate + S-adenosyl-L-methionine = [protein]-L-isoaspartate alpha-methyl ester + S-adenosyl-L-homocysteine</text>
        <dbReference type="Rhea" id="RHEA:12705"/>
        <dbReference type="Rhea" id="RHEA-COMP:12143"/>
        <dbReference type="Rhea" id="RHEA-COMP:12144"/>
        <dbReference type="ChEBI" id="CHEBI:57856"/>
        <dbReference type="ChEBI" id="CHEBI:59789"/>
        <dbReference type="ChEBI" id="CHEBI:90596"/>
        <dbReference type="ChEBI" id="CHEBI:90598"/>
        <dbReference type="EC" id="2.1.1.77"/>
    </reaction>
</comment>
<comment type="function">
    <text evidence="7">Catalyzes the methyl esterification of L-isoaspartyl residues in peptides and proteins that result from spontaneous decomposition of normal L-aspartyl and L-asparaginyl residues. It plays a role in the repair and/or degradation of damaged proteins.</text>
</comment>
<dbReference type="NCBIfam" id="TIGR00080">
    <property type="entry name" value="pimt"/>
    <property type="match status" value="1"/>
</dbReference>
<gene>
    <name evidence="7" type="primary">pcm</name>
    <name evidence="9" type="ORF">IBL28_12100</name>
</gene>
<dbReference type="CDD" id="cd02440">
    <property type="entry name" value="AdoMet_MTases"/>
    <property type="match status" value="1"/>
</dbReference>
<keyword evidence="8" id="KW-0732">Signal</keyword>
<accession>A0A926JSI9</accession>
<dbReference type="FunFam" id="3.40.50.150:FF:000010">
    <property type="entry name" value="Protein-L-isoaspartate O-methyltransferase"/>
    <property type="match status" value="1"/>
</dbReference>
<dbReference type="PROSITE" id="PS01279">
    <property type="entry name" value="PCMT"/>
    <property type="match status" value="1"/>
</dbReference>
<dbReference type="SUPFAM" id="SSF53335">
    <property type="entry name" value="S-adenosyl-L-methionine-dependent methyltransferases"/>
    <property type="match status" value="1"/>
</dbReference>
<name>A0A926JSI9_9FLAO</name>
<evidence type="ECO:0000313" key="10">
    <source>
        <dbReference type="Proteomes" id="UP000653730"/>
    </source>
</evidence>
<evidence type="ECO:0000256" key="6">
    <source>
        <dbReference type="ARBA" id="ARBA00022691"/>
    </source>
</evidence>
<reference evidence="9 10" key="1">
    <citation type="submission" date="2020-09" db="EMBL/GenBank/DDBJ databases">
        <title>Sinomicrobium weinanense sp. nov., a halophilic bacteria isolated from saline-alkali soil.</title>
        <authorList>
            <person name="Wu P."/>
            <person name="Ren H."/>
            <person name="Mei Y."/>
            <person name="Liang Y."/>
            <person name="Chen Z."/>
        </authorList>
    </citation>
    <scope>NUCLEOTIDE SEQUENCE [LARGE SCALE GENOMIC DNA]</scope>
    <source>
        <strain evidence="9 10">FJxs</strain>
    </source>
</reference>
<keyword evidence="3 7" id="KW-0963">Cytoplasm</keyword>
<keyword evidence="5 7" id="KW-0808">Transferase</keyword>
<feature type="active site" evidence="7">
    <location>
        <position position="82"/>
    </location>
</feature>
<organism evidence="9 10">
    <name type="scientific">Sinomicrobium weinanense</name>
    <dbReference type="NCBI Taxonomy" id="2842200"/>
    <lineage>
        <taxon>Bacteria</taxon>
        <taxon>Pseudomonadati</taxon>
        <taxon>Bacteroidota</taxon>
        <taxon>Flavobacteriia</taxon>
        <taxon>Flavobacteriales</taxon>
        <taxon>Flavobacteriaceae</taxon>
        <taxon>Sinomicrobium</taxon>
    </lineage>
</organism>
<comment type="subcellular location">
    <subcellularLocation>
        <location evidence="1 7">Cytoplasm</location>
    </subcellularLocation>
</comment>
<dbReference type="GO" id="GO:0030091">
    <property type="term" value="P:protein repair"/>
    <property type="evidence" value="ECO:0007669"/>
    <property type="project" value="UniProtKB-UniRule"/>
</dbReference>
<evidence type="ECO:0000256" key="3">
    <source>
        <dbReference type="ARBA" id="ARBA00022490"/>
    </source>
</evidence>
<dbReference type="GO" id="GO:0005737">
    <property type="term" value="C:cytoplasm"/>
    <property type="evidence" value="ECO:0007669"/>
    <property type="project" value="UniProtKB-SubCell"/>
</dbReference>
<dbReference type="PANTHER" id="PTHR11579:SF0">
    <property type="entry name" value="PROTEIN-L-ISOASPARTATE(D-ASPARTATE) O-METHYLTRANSFERASE"/>
    <property type="match status" value="1"/>
</dbReference>
<evidence type="ECO:0000256" key="4">
    <source>
        <dbReference type="ARBA" id="ARBA00022603"/>
    </source>
</evidence>
<dbReference type="RefSeq" id="WP_187965858.1">
    <property type="nucleotide sequence ID" value="NZ_JACVDC010000034.1"/>
</dbReference>
<feature type="chain" id="PRO_5036973819" description="Protein-L-isoaspartate O-methyltransferase" evidence="8">
    <location>
        <begin position="21"/>
        <end position="231"/>
    </location>
</feature>
<comment type="caution">
    <text evidence="9">The sequence shown here is derived from an EMBL/GenBank/DDBJ whole genome shotgun (WGS) entry which is preliminary data.</text>
</comment>
<dbReference type="Gene3D" id="3.40.50.150">
    <property type="entry name" value="Vaccinia Virus protein VP39"/>
    <property type="match status" value="1"/>
</dbReference>
<dbReference type="AlphaFoldDB" id="A0A926JSI9"/>
<evidence type="ECO:0000256" key="2">
    <source>
        <dbReference type="ARBA" id="ARBA00005369"/>
    </source>
</evidence>
<evidence type="ECO:0000256" key="5">
    <source>
        <dbReference type="ARBA" id="ARBA00022679"/>
    </source>
</evidence>
<dbReference type="PANTHER" id="PTHR11579">
    <property type="entry name" value="PROTEIN-L-ISOASPARTATE O-METHYLTRANSFERASE"/>
    <property type="match status" value="1"/>
</dbReference>
<evidence type="ECO:0000313" key="9">
    <source>
        <dbReference type="EMBL" id="MBC9796715.1"/>
    </source>
</evidence>
<dbReference type="Proteomes" id="UP000653730">
    <property type="component" value="Unassembled WGS sequence"/>
</dbReference>
<keyword evidence="6 7" id="KW-0949">S-adenosyl-L-methionine</keyword>
<dbReference type="Pfam" id="PF01135">
    <property type="entry name" value="PCMT"/>
    <property type="match status" value="1"/>
</dbReference>
<dbReference type="EC" id="2.1.1.77" evidence="7"/>
<dbReference type="HAMAP" id="MF_00090">
    <property type="entry name" value="PIMT"/>
    <property type="match status" value="1"/>
</dbReference>
<dbReference type="GO" id="GO:0004719">
    <property type="term" value="F:protein-L-isoaspartate (D-aspartate) O-methyltransferase activity"/>
    <property type="evidence" value="ECO:0007669"/>
    <property type="project" value="UniProtKB-UniRule"/>
</dbReference>